<proteinExistence type="predicted"/>
<evidence type="ECO:0000256" key="1">
    <source>
        <dbReference type="SAM" id="MobiDB-lite"/>
    </source>
</evidence>
<feature type="region of interest" description="Disordered" evidence="1">
    <location>
        <begin position="1"/>
        <end position="111"/>
    </location>
</feature>
<organism evidence="2">
    <name type="scientific">Pararge aegeria</name>
    <name type="common">speckled wood butterfly</name>
    <dbReference type="NCBI Taxonomy" id="116150"/>
    <lineage>
        <taxon>Eukaryota</taxon>
        <taxon>Metazoa</taxon>
        <taxon>Ecdysozoa</taxon>
        <taxon>Arthropoda</taxon>
        <taxon>Hexapoda</taxon>
        <taxon>Insecta</taxon>
        <taxon>Pterygota</taxon>
        <taxon>Neoptera</taxon>
        <taxon>Endopterygota</taxon>
        <taxon>Lepidoptera</taxon>
        <taxon>Glossata</taxon>
        <taxon>Ditrysia</taxon>
        <taxon>Papilionoidea</taxon>
        <taxon>Nymphalidae</taxon>
        <taxon>Satyrinae</taxon>
        <taxon>Satyrini</taxon>
        <taxon>Parargina</taxon>
        <taxon>Pararge</taxon>
    </lineage>
</organism>
<evidence type="ECO:0000313" key="2">
    <source>
        <dbReference type="EMBL" id="JAA80565.1"/>
    </source>
</evidence>
<dbReference type="AlphaFoldDB" id="S4P2I7"/>
<feature type="non-terminal residue" evidence="2">
    <location>
        <position position="1"/>
    </location>
</feature>
<sequence length="136" mass="14411">AGAGGGLAARAGRAEPRAEVAETVRAARLLQDPGRQEVGQQAGDREGVPQGGAEVAPRQFPGRREEDRREEVHRRRRRQRGADGPGQARAVRRGLRPAGPRGGARLPGQPLPALPARLALPVQVPLQLAPPAARTF</sequence>
<name>S4P2I7_9NEOP</name>
<feature type="compositionally biased region" description="Basic and acidic residues" evidence="1">
    <location>
        <begin position="12"/>
        <end position="22"/>
    </location>
</feature>
<feature type="compositionally biased region" description="Basic and acidic residues" evidence="1">
    <location>
        <begin position="62"/>
        <end position="73"/>
    </location>
</feature>
<dbReference type="EMBL" id="GAIX01011995">
    <property type="protein sequence ID" value="JAA80565.1"/>
    <property type="molecule type" value="Transcribed_RNA"/>
</dbReference>
<reference evidence="2" key="2">
    <citation type="submission" date="2013-05" db="EMBL/GenBank/DDBJ databases">
        <authorList>
            <person name="Carter J.-M."/>
            <person name="Baker S.C."/>
            <person name="Pink R."/>
            <person name="Carter D.R.F."/>
            <person name="Collins A."/>
            <person name="Tomlin J."/>
            <person name="Gibbs M."/>
            <person name="Breuker C.J."/>
        </authorList>
    </citation>
    <scope>NUCLEOTIDE SEQUENCE</scope>
    <source>
        <tissue evidence="2">Ovary</tissue>
    </source>
</reference>
<reference evidence="2" key="1">
    <citation type="journal article" date="2013" name="BMC Genomics">
        <title>Unscrambling butterfly oogenesis.</title>
        <authorList>
            <person name="Carter J.M."/>
            <person name="Baker S.C."/>
            <person name="Pink R."/>
            <person name="Carter D.R."/>
            <person name="Collins A."/>
            <person name="Tomlin J."/>
            <person name="Gibbs M."/>
            <person name="Breuker C.J."/>
        </authorList>
    </citation>
    <scope>NUCLEOTIDE SEQUENCE</scope>
    <source>
        <tissue evidence="2">Ovary</tissue>
    </source>
</reference>
<accession>S4P2I7</accession>
<feature type="compositionally biased region" description="Low complexity" evidence="1">
    <location>
        <begin position="96"/>
        <end position="108"/>
    </location>
</feature>
<protein>
    <submittedName>
        <fullName evidence="2">Tetratricopeptide repeat protein</fullName>
    </submittedName>
</protein>